<feature type="transmembrane region" description="Helical" evidence="2">
    <location>
        <begin position="194"/>
        <end position="211"/>
    </location>
</feature>
<feature type="transmembrane region" description="Helical" evidence="2">
    <location>
        <begin position="1460"/>
        <end position="1479"/>
    </location>
</feature>
<gene>
    <name evidence="3" type="ORF">H4W31_000532</name>
</gene>
<name>A0A927LZP9_9ACTN</name>
<feature type="transmembrane region" description="Helical" evidence="2">
    <location>
        <begin position="1516"/>
        <end position="1532"/>
    </location>
</feature>
<feature type="transmembrane region" description="Helical" evidence="2">
    <location>
        <begin position="1645"/>
        <end position="1662"/>
    </location>
</feature>
<feature type="region of interest" description="Disordered" evidence="1">
    <location>
        <begin position="74"/>
        <end position="160"/>
    </location>
</feature>
<feature type="transmembrane region" description="Helical" evidence="2">
    <location>
        <begin position="672"/>
        <end position="691"/>
    </location>
</feature>
<feature type="transmembrane region" description="Helical" evidence="2">
    <location>
        <begin position="914"/>
        <end position="938"/>
    </location>
</feature>
<feature type="transmembrane region" description="Helical" evidence="2">
    <location>
        <begin position="1183"/>
        <end position="1202"/>
    </location>
</feature>
<organism evidence="3 4">
    <name type="scientific">Plantactinospora soyae</name>
    <dbReference type="NCBI Taxonomy" id="1544732"/>
    <lineage>
        <taxon>Bacteria</taxon>
        <taxon>Bacillati</taxon>
        <taxon>Actinomycetota</taxon>
        <taxon>Actinomycetes</taxon>
        <taxon>Micromonosporales</taxon>
        <taxon>Micromonosporaceae</taxon>
        <taxon>Plantactinospora</taxon>
    </lineage>
</organism>
<feature type="transmembrane region" description="Helical" evidence="2">
    <location>
        <begin position="166"/>
        <end position="188"/>
    </location>
</feature>
<feature type="transmembrane region" description="Helical" evidence="2">
    <location>
        <begin position="958"/>
        <end position="978"/>
    </location>
</feature>
<feature type="transmembrane region" description="Helical" evidence="2">
    <location>
        <begin position="1241"/>
        <end position="1267"/>
    </location>
</feature>
<feature type="transmembrane region" description="Helical" evidence="2">
    <location>
        <begin position="826"/>
        <end position="847"/>
    </location>
</feature>
<keyword evidence="4" id="KW-1185">Reference proteome</keyword>
<feature type="transmembrane region" description="Helical" evidence="2">
    <location>
        <begin position="885"/>
        <end position="902"/>
    </location>
</feature>
<feature type="transmembrane region" description="Helical" evidence="2">
    <location>
        <begin position="282"/>
        <end position="301"/>
    </location>
</feature>
<feature type="compositionally biased region" description="Basic and acidic residues" evidence="1">
    <location>
        <begin position="370"/>
        <end position="380"/>
    </location>
</feature>
<feature type="transmembrane region" description="Helical" evidence="2">
    <location>
        <begin position="1433"/>
        <end position="1454"/>
    </location>
</feature>
<feature type="transmembrane region" description="Helical" evidence="2">
    <location>
        <begin position="1009"/>
        <end position="1026"/>
    </location>
</feature>
<feature type="region of interest" description="Disordered" evidence="1">
    <location>
        <begin position="408"/>
        <end position="427"/>
    </location>
</feature>
<feature type="transmembrane region" description="Helical" evidence="2">
    <location>
        <begin position="1129"/>
        <end position="1148"/>
    </location>
</feature>
<evidence type="ECO:0000256" key="2">
    <source>
        <dbReference type="SAM" id="Phobius"/>
    </source>
</evidence>
<keyword evidence="2" id="KW-1133">Transmembrane helix</keyword>
<dbReference type="Proteomes" id="UP000649753">
    <property type="component" value="Unassembled WGS sequence"/>
</dbReference>
<feature type="transmembrane region" description="Helical" evidence="2">
    <location>
        <begin position="648"/>
        <end position="665"/>
    </location>
</feature>
<feature type="transmembrane region" description="Helical" evidence="2">
    <location>
        <begin position="770"/>
        <end position="787"/>
    </location>
</feature>
<feature type="transmembrane region" description="Helical" evidence="2">
    <location>
        <begin position="1350"/>
        <end position="1369"/>
    </location>
</feature>
<feature type="transmembrane region" description="Helical" evidence="2">
    <location>
        <begin position="436"/>
        <end position="457"/>
    </location>
</feature>
<feature type="transmembrane region" description="Helical" evidence="2">
    <location>
        <begin position="307"/>
        <end position="325"/>
    </location>
</feature>
<reference evidence="3" key="1">
    <citation type="submission" date="2020-10" db="EMBL/GenBank/DDBJ databases">
        <title>Sequencing the genomes of 1000 actinobacteria strains.</title>
        <authorList>
            <person name="Klenk H.-P."/>
        </authorList>
    </citation>
    <scope>NUCLEOTIDE SEQUENCE</scope>
    <source>
        <strain evidence="3">DSM 46832</strain>
    </source>
</reference>
<feature type="transmembrane region" description="Helical" evidence="2">
    <location>
        <begin position="1155"/>
        <end position="1177"/>
    </location>
</feature>
<evidence type="ECO:0000313" key="3">
    <source>
        <dbReference type="EMBL" id="MBE1484894.1"/>
    </source>
</evidence>
<dbReference type="RefSeq" id="WP_192765183.1">
    <property type="nucleotide sequence ID" value="NZ_JADBEB010000001.1"/>
</dbReference>
<keyword evidence="2" id="KW-0472">Membrane</keyword>
<feature type="transmembrane region" description="Helical" evidence="2">
    <location>
        <begin position="1381"/>
        <end position="1401"/>
    </location>
</feature>
<feature type="compositionally biased region" description="Basic residues" evidence="1">
    <location>
        <begin position="80"/>
        <end position="95"/>
    </location>
</feature>
<comment type="caution">
    <text evidence="3">The sequence shown here is derived from an EMBL/GenBank/DDBJ whole genome shotgun (WGS) entry which is preliminary data.</text>
</comment>
<feature type="transmembrane region" description="Helical" evidence="2">
    <location>
        <begin position="254"/>
        <end position="275"/>
    </location>
</feature>
<feature type="transmembrane region" description="Helical" evidence="2">
    <location>
        <begin position="494"/>
        <end position="513"/>
    </location>
</feature>
<feature type="transmembrane region" description="Helical" evidence="2">
    <location>
        <begin position="728"/>
        <end position="750"/>
    </location>
</feature>
<feature type="transmembrane region" description="Helical" evidence="2">
    <location>
        <begin position="799"/>
        <end position="820"/>
    </location>
</feature>
<feature type="region of interest" description="Disordered" evidence="1">
    <location>
        <begin position="345"/>
        <end position="399"/>
    </location>
</feature>
<dbReference type="EMBL" id="JADBEB010000001">
    <property type="protein sequence ID" value="MBE1484894.1"/>
    <property type="molecule type" value="Genomic_DNA"/>
</dbReference>
<feature type="compositionally biased region" description="Pro residues" evidence="1">
    <location>
        <begin position="133"/>
        <end position="145"/>
    </location>
</feature>
<feature type="transmembrane region" description="Helical" evidence="2">
    <location>
        <begin position="1298"/>
        <end position="1316"/>
    </location>
</feature>
<evidence type="ECO:0000256" key="1">
    <source>
        <dbReference type="SAM" id="MobiDB-lite"/>
    </source>
</evidence>
<feature type="transmembrane region" description="Helical" evidence="2">
    <location>
        <begin position="218"/>
        <end position="242"/>
    </location>
</feature>
<feature type="transmembrane region" description="Helical" evidence="2">
    <location>
        <begin position="550"/>
        <end position="569"/>
    </location>
</feature>
<feature type="transmembrane region" description="Helical" evidence="2">
    <location>
        <begin position="985"/>
        <end position="1003"/>
    </location>
</feature>
<sequence>MSTYQCSSCGREIEAAPRCPHCGAEQPERPDDLARIERSIAEMKIREAALAKEQKTIASQMQAALFQRDILGHAADQRRKQSTKPRRVLRRKAGRRSPAAAGPMTPTPPTVTPSSPPPRVPRQPKSGRADRTTPPPPPPPPPPGAEPTWDEDSTARPEASTREVQNILLGLGALLLGIAAVVFAAVALSSLDDFSRVAILVLATVLMLAVPPRLARRGLVATAETVAAVGLLLVPLVGYSLWTVNRFGDSGVPGSLFAGLVFLLTAVVAAAYAGATGLNAPRYAAVLAVQPILPLLAYAWLSGPTGWAVVLTAVAVGNLYLSRLFTDDGRLTGWPARFRFGPAAREFGPAGSEQFRSTGPATRTTGAPERPVRSADRGEPDGSEPPESGAGGPDRPETFPEEADAVLQVDPEQGGPGNRVRTPRARPAPTPFVRELTWTLHALAFTAAVVCAVAALVSADTVPSATRAGTALLLAAVVGLAGALALRQPPLPDIGAAILTLAVIGAAGRIAAVALPGRALVVIAAVIALTGLGVRAVPEAARRGPQLASAAALVVIGVVVAGGALRAAMAPIRAALPVWEADLADYPGTLAAGVGATSWQLAVTAFLLTIAAVLASPPEIRREFAVVGAALTALAMPASLGLPWAAAPWPAVLVAIGIGLVGLSAETRRGALTHAAAAAAVGLAGAAASVVRPGLTAAVLFALAVAGALIAAAPAARFAPLGQSAGLVADWAAGGAAFAFPGAVAAFVAATVRIEATPTVDSVQEATEPVLAASFLAVCAVLCYAAVTQVAHRRISPPLALGTGLGALAVTAAAFGAPGATLADAWVGGLLLVSAVLLVLAPSIDAGRRADRLLDGSDIAAAAVTAALVGTLARIAGIIGEGAELAAAAFLILVVAAGIRAMPADWRRGPVLGIALTGGIVALIAGWTALSGGLRVLATPGRLWEANLADWPVGGAASGWQAPVALVLLAGAAAIALPRPWAYDVAGVCVGLATIGTPAALGLPWWSPIVVGGAVATVYGVTAVVAADPRAGLARATVAAAVAVHAVGASLVRPWTTAIALGVVALIGVVVATLARVVGTLSGPAEEAESWTLPPQTAQIGGLAAGGALFALAGSLAALAASLHWSAEIVVLANLGAASLGVAVVALVRRQVPQYLPYATIGIVGGATATAIAALLAGLPWGVYAAAAVLLGVLAELVRAVTPAPTPLREPIRRWSVMLGGALRRLPEPARTGRWSVSPAVGAMLAATLPTALAVAALAPALVTALVEPYQTLNHIWDGPPASLVDTRSDVVDGGSNVLAALLLTIAAGLAATGFSGGRPARAIPVVLPGAAITLLITPISLGLGWPHSTMAALAVFTLAMLGLALTPPPPDAEVARSLRLTRILVFGIGMAAGGAGLAGALATRQLTLFTLGAAVGVGAVAALGGRTQNARILGWLFASVMAQTFVFTTGLVFGLDPAWSAFGVLAVGAVLLLVAAMLPRLRRPEAMREANTVEWSGYGAALIAAALAYDSPRHIAALLAAWGAVLGMAAVRPYRNPTERRTLFWSAVGCEIVAWWLLMALADVALPEAYTLPFAALALLVGLLELRHRSDLSSWVAYGPALVAAFLPTMVIVMAGNDSAVRQVLLLLGGVATLIFGSNRRQQAPVIIGAVVTALAALRALFTFGPWLVLIPVGLLLLAFGASNENRRRTQERFRAVRGMR</sequence>
<feature type="transmembrane region" description="Helical" evidence="2">
    <location>
        <begin position="589"/>
        <end position="615"/>
    </location>
</feature>
<feature type="transmembrane region" description="Helical" evidence="2">
    <location>
        <begin position="469"/>
        <end position="487"/>
    </location>
</feature>
<evidence type="ECO:0000313" key="4">
    <source>
        <dbReference type="Proteomes" id="UP000649753"/>
    </source>
</evidence>
<feature type="compositionally biased region" description="Pro residues" evidence="1">
    <location>
        <begin position="105"/>
        <end position="121"/>
    </location>
</feature>
<feature type="transmembrane region" description="Helical" evidence="2">
    <location>
        <begin position="1058"/>
        <end position="1079"/>
    </location>
</feature>
<feature type="transmembrane region" description="Helical" evidence="2">
    <location>
        <begin position="519"/>
        <end position="538"/>
    </location>
</feature>
<feature type="transmembrane region" description="Helical" evidence="2">
    <location>
        <begin position="1033"/>
        <end position="1052"/>
    </location>
</feature>
<feature type="transmembrane region" description="Helical" evidence="2">
    <location>
        <begin position="1491"/>
        <end position="1510"/>
    </location>
</feature>
<keyword evidence="2" id="KW-0812">Transmembrane</keyword>
<feature type="compositionally biased region" description="Polar residues" evidence="1">
    <location>
        <begin position="354"/>
        <end position="365"/>
    </location>
</feature>
<feature type="transmembrane region" description="Helical" evidence="2">
    <location>
        <begin position="1596"/>
        <end position="1615"/>
    </location>
</feature>
<feature type="transmembrane region" description="Helical" evidence="2">
    <location>
        <begin position="859"/>
        <end position="879"/>
    </location>
</feature>
<feature type="transmembrane region" description="Helical" evidence="2">
    <location>
        <begin position="1407"/>
        <end position="1426"/>
    </location>
</feature>
<proteinExistence type="predicted"/>
<dbReference type="NCBIfam" id="NF047321">
    <property type="entry name" value="SCO7613_CTERM"/>
    <property type="match status" value="1"/>
</dbReference>
<feature type="transmembrane region" description="Helical" evidence="2">
    <location>
        <begin position="1621"/>
        <end position="1638"/>
    </location>
</feature>
<accession>A0A927LZP9</accession>
<feature type="transmembrane region" description="Helical" evidence="2">
    <location>
        <begin position="1544"/>
        <end position="1563"/>
    </location>
</feature>
<feature type="transmembrane region" description="Helical" evidence="2">
    <location>
        <begin position="1668"/>
        <end position="1684"/>
    </location>
</feature>
<feature type="transmembrane region" description="Helical" evidence="2">
    <location>
        <begin position="1323"/>
        <end position="1344"/>
    </location>
</feature>
<feature type="transmembrane region" description="Helical" evidence="2">
    <location>
        <begin position="1100"/>
        <end position="1123"/>
    </location>
</feature>
<feature type="transmembrane region" description="Helical" evidence="2">
    <location>
        <begin position="697"/>
        <end position="716"/>
    </location>
</feature>
<protein>
    <submittedName>
        <fullName evidence="3">Uncharacterized protein</fullName>
    </submittedName>
</protein>
<dbReference type="InterPro" id="IPR058062">
    <property type="entry name" value="SCO7613_C"/>
</dbReference>
<feature type="transmembrane region" description="Helical" evidence="2">
    <location>
        <begin position="1569"/>
        <end position="1587"/>
    </location>
</feature>
<feature type="transmembrane region" description="Helical" evidence="2">
    <location>
        <begin position="624"/>
        <end position="642"/>
    </location>
</feature>